<name>A0A9X9T8S2_METOG</name>
<dbReference type="GeneID" id="76833606"/>
<gene>
    <name evidence="1" type="ORF">OU421_00850</name>
</gene>
<dbReference type="Proteomes" id="UP001163096">
    <property type="component" value="Chromosome"/>
</dbReference>
<evidence type="ECO:0000313" key="1">
    <source>
        <dbReference type="EMBL" id="WAI01452.1"/>
    </source>
</evidence>
<dbReference type="RefSeq" id="WP_268186684.1">
    <property type="nucleotide sequence ID" value="NZ_CP113361.1"/>
</dbReference>
<accession>A0A9X9T8S2</accession>
<keyword evidence="2" id="KW-1185">Reference proteome</keyword>
<reference evidence="1" key="1">
    <citation type="submission" date="2022-11" db="EMBL/GenBank/DDBJ databases">
        <title>Complete genome sequence of Methanogenium organophilum DSM 3596.</title>
        <authorList>
            <person name="Chen S.-C."/>
            <person name="Lai S.-J."/>
            <person name="You Y.-T."/>
        </authorList>
    </citation>
    <scope>NUCLEOTIDE SEQUENCE</scope>
    <source>
        <strain evidence="1">DSM 3596</strain>
    </source>
</reference>
<evidence type="ECO:0008006" key="3">
    <source>
        <dbReference type="Google" id="ProtNLM"/>
    </source>
</evidence>
<organism evidence="1 2">
    <name type="scientific">Methanogenium organophilum</name>
    <dbReference type="NCBI Taxonomy" id="2199"/>
    <lineage>
        <taxon>Archaea</taxon>
        <taxon>Methanobacteriati</taxon>
        <taxon>Methanobacteriota</taxon>
        <taxon>Stenosarchaea group</taxon>
        <taxon>Methanomicrobia</taxon>
        <taxon>Methanomicrobiales</taxon>
        <taxon>Methanomicrobiaceae</taxon>
        <taxon>Methanogenium</taxon>
    </lineage>
</organism>
<protein>
    <recommendedName>
        <fullName evidence="3">Lipoprotein</fullName>
    </recommendedName>
</protein>
<proteinExistence type="predicted"/>
<dbReference type="KEGG" id="mou:OU421_00850"/>
<sequence>MRGIRVLGGLLTILLISLVLSCGCVQETGTGHDDDNSWMNDLDCQGNESEIELVRIALRDEEVANAIGNHSFETEIYVSHLQSGLNEPEELLKVRFWLFKGTSRPYGTYDGMYSVFINDSKQIVQRSWEYPPRYPPGVPVDMRMNLTNRSICTYHNLKEE</sequence>
<dbReference type="PROSITE" id="PS51257">
    <property type="entry name" value="PROKAR_LIPOPROTEIN"/>
    <property type="match status" value="1"/>
</dbReference>
<dbReference type="EMBL" id="CP113361">
    <property type="protein sequence ID" value="WAI01452.1"/>
    <property type="molecule type" value="Genomic_DNA"/>
</dbReference>
<dbReference type="AlphaFoldDB" id="A0A9X9T8S2"/>
<evidence type="ECO:0000313" key="2">
    <source>
        <dbReference type="Proteomes" id="UP001163096"/>
    </source>
</evidence>